<evidence type="ECO:0000313" key="2">
    <source>
        <dbReference type="Proteomes" id="UP000199343"/>
    </source>
</evidence>
<dbReference type="InterPro" id="IPR013382">
    <property type="entry name" value="CRISPR-assoc_prot_Cse2"/>
</dbReference>
<accession>A0A1C6TV89</accession>
<reference evidence="1 2" key="1">
    <citation type="submission" date="2016-06" db="EMBL/GenBank/DDBJ databases">
        <authorList>
            <person name="Kjaerup R.B."/>
            <person name="Dalgaard T.S."/>
            <person name="Juul-Madsen H.R."/>
        </authorList>
    </citation>
    <scope>NUCLEOTIDE SEQUENCE [LARGE SCALE GENOMIC DNA]</scope>
    <source>
        <strain evidence="1 2">DSM 43363</strain>
    </source>
</reference>
<evidence type="ECO:0000313" key="1">
    <source>
        <dbReference type="EMBL" id="SCL45730.1"/>
    </source>
</evidence>
<dbReference type="RefSeq" id="WP_091619619.1">
    <property type="nucleotide sequence ID" value="NZ_FMIC01000001.1"/>
</dbReference>
<dbReference type="Proteomes" id="UP000199343">
    <property type="component" value="Unassembled WGS sequence"/>
</dbReference>
<dbReference type="STRING" id="47871.GA0070608_0076"/>
<organism evidence="1 2">
    <name type="scientific">Micromonospora peucetia</name>
    <dbReference type="NCBI Taxonomy" id="47871"/>
    <lineage>
        <taxon>Bacteria</taxon>
        <taxon>Bacillati</taxon>
        <taxon>Actinomycetota</taxon>
        <taxon>Actinomycetes</taxon>
        <taxon>Micromonosporales</taxon>
        <taxon>Micromonosporaceae</taxon>
        <taxon>Micromonospora</taxon>
    </lineage>
</organism>
<protein>
    <submittedName>
        <fullName evidence="1">CRISPR-associated protein, Cse2 family</fullName>
    </submittedName>
</protein>
<dbReference type="OrthoDB" id="4808431at2"/>
<name>A0A1C6TV89_9ACTN</name>
<dbReference type="Pfam" id="PF09485">
    <property type="entry name" value="CRISPR_Cse2"/>
    <property type="match status" value="1"/>
</dbReference>
<dbReference type="Gene3D" id="1.10.520.40">
    <property type="entry name" value="CRISPR-associated protein Cse2"/>
    <property type="match status" value="1"/>
</dbReference>
<dbReference type="AlphaFoldDB" id="A0A1C6TV89"/>
<proteinExistence type="predicted"/>
<dbReference type="NCBIfam" id="TIGR02548">
    <property type="entry name" value="casB_cse2"/>
    <property type="match status" value="1"/>
</dbReference>
<dbReference type="InterPro" id="IPR038287">
    <property type="entry name" value="Cse2_sf"/>
</dbReference>
<gene>
    <name evidence="1" type="ORF">GA0070608_0076</name>
</gene>
<dbReference type="CDD" id="cd09731">
    <property type="entry name" value="Cse2_I-E"/>
    <property type="match status" value="1"/>
</dbReference>
<dbReference type="EMBL" id="FMIC01000001">
    <property type="protein sequence ID" value="SCL45730.1"/>
    <property type="molecule type" value="Genomic_DNA"/>
</dbReference>
<sequence>MSRPESPRQNRRPYFWEQFTTTVPEGRDLAALRAGIGRGAGEVAAMWPYYTALRPSGEVTARLRAEHAALCLFASHQQSQRTLMHRPGIGLGIAMGVLRADGKFSEEAVDRRFGAAATATSFTELTLHLRGLVTQLRALAKPQPLDYTRLVQDLVDWQDPDKAAVTRRIWGSQYFTRRDDRAGDADQAATADPAPAA</sequence>